<keyword evidence="4 5" id="KW-0472">Membrane</keyword>
<proteinExistence type="predicted"/>
<name>A0ABR3QW69_9PLEO</name>
<feature type="transmembrane region" description="Helical" evidence="5">
    <location>
        <begin position="47"/>
        <end position="66"/>
    </location>
</feature>
<dbReference type="SUPFAM" id="SSF103473">
    <property type="entry name" value="MFS general substrate transporter"/>
    <property type="match status" value="1"/>
</dbReference>
<evidence type="ECO:0000256" key="3">
    <source>
        <dbReference type="ARBA" id="ARBA00022989"/>
    </source>
</evidence>
<dbReference type="EMBL" id="JAKJXO020000014">
    <property type="protein sequence ID" value="KAL1596410.1"/>
    <property type="molecule type" value="Genomic_DNA"/>
</dbReference>
<dbReference type="InterPro" id="IPR020846">
    <property type="entry name" value="MFS_dom"/>
</dbReference>
<evidence type="ECO:0000313" key="7">
    <source>
        <dbReference type="EMBL" id="KAL1596410.1"/>
    </source>
</evidence>
<dbReference type="Gene3D" id="1.20.1250.20">
    <property type="entry name" value="MFS general substrate transporter like domains"/>
    <property type="match status" value="1"/>
</dbReference>
<dbReference type="PROSITE" id="PS50850">
    <property type="entry name" value="MFS"/>
    <property type="match status" value="1"/>
</dbReference>
<protein>
    <recommendedName>
        <fullName evidence="6">Major facilitator superfamily (MFS) profile domain-containing protein</fullName>
    </recommendedName>
</protein>
<comment type="caution">
    <text evidence="7">The sequence shown here is derived from an EMBL/GenBank/DDBJ whole genome shotgun (WGS) entry which is preliminary data.</text>
</comment>
<accession>A0ABR3QW69</accession>
<dbReference type="Pfam" id="PF07690">
    <property type="entry name" value="MFS_1"/>
    <property type="match status" value="1"/>
</dbReference>
<dbReference type="PANTHER" id="PTHR23507">
    <property type="entry name" value="ZGC:174356"/>
    <property type="match status" value="1"/>
</dbReference>
<evidence type="ECO:0000256" key="5">
    <source>
        <dbReference type="SAM" id="Phobius"/>
    </source>
</evidence>
<evidence type="ECO:0000259" key="6">
    <source>
        <dbReference type="PROSITE" id="PS50850"/>
    </source>
</evidence>
<evidence type="ECO:0000256" key="1">
    <source>
        <dbReference type="ARBA" id="ARBA00004141"/>
    </source>
</evidence>
<comment type="subcellular location">
    <subcellularLocation>
        <location evidence="1">Membrane</location>
        <topology evidence="1">Multi-pass membrane protein</topology>
    </subcellularLocation>
</comment>
<evidence type="ECO:0000313" key="8">
    <source>
        <dbReference type="Proteomes" id="UP001521785"/>
    </source>
</evidence>
<dbReference type="Proteomes" id="UP001521785">
    <property type="component" value="Unassembled WGS sequence"/>
</dbReference>
<gene>
    <name evidence="7" type="ORF">SLS60_009056</name>
</gene>
<feature type="transmembrane region" description="Helical" evidence="5">
    <location>
        <begin position="144"/>
        <end position="168"/>
    </location>
</feature>
<evidence type="ECO:0000256" key="4">
    <source>
        <dbReference type="ARBA" id="ARBA00023136"/>
    </source>
</evidence>
<sequence length="207" mass="22587">MAAAETLSARGSLEEGAPLLSAMEPASREPSPAPLPEHSTKKKPWKVLVFLIFVLITIVDVGAFLAEPPKTRVFEANICARWYEENDPSKLGKDGAVPEALCKIDEVQQKLAMIFGWQDTFDAIPGLLLAIPFGALADKWGRKWIFVASLVGLQLNSAWILFICYFRSLPLQLTWFSSAFYLLGGGPVVASALGITMIADVAPPDQR</sequence>
<reference evidence="7 8" key="1">
    <citation type="submission" date="2024-02" db="EMBL/GenBank/DDBJ databases">
        <title>De novo assembly and annotation of 12 fungi associated with fruit tree decline syndrome in Ontario, Canada.</title>
        <authorList>
            <person name="Sulman M."/>
            <person name="Ellouze W."/>
            <person name="Ilyukhin E."/>
        </authorList>
    </citation>
    <scope>NUCLEOTIDE SEQUENCE [LARGE SCALE GENOMIC DNA]</scope>
    <source>
        <strain evidence="7 8">M42-189</strain>
    </source>
</reference>
<feature type="transmembrane region" description="Helical" evidence="5">
    <location>
        <begin position="180"/>
        <end position="202"/>
    </location>
</feature>
<keyword evidence="8" id="KW-1185">Reference proteome</keyword>
<feature type="domain" description="Major facilitator superfamily (MFS) profile" evidence="6">
    <location>
        <begin position="46"/>
        <end position="207"/>
    </location>
</feature>
<keyword evidence="2 5" id="KW-0812">Transmembrane</keyword>
<keyword evidence="3 5" id="KW-1133">Transmembrane helix</keyword>
<dbReference type="InterPro" id="IPR011701">
    <property type="entry name" value="MFS"/>
</dbReference>
<dbReference type="InterPro" id="IPR036259">
    <property type="entry name" value="MFS_trans_sf"/>
</dbReference>
<organism evidence="7 8">
    <name type="scientific">Paraconiothyrium brasiliense</name>
    <dbReference type="NCBI Taxonomy" id="300254"/>
    <lineage>
        <taxon>Eukaryota</taxon>
        <taxon>Fungi</taxon>
        <taxon>Dikarya</taxon>
        <taxon>Ascomycota</taxon>
        <taxon>Pezizomycotina</taxon>
        <taxon>Dothideomycetes</taxon>
        <taxon>Pleosporomycetidae</taxon>
        <taxon>Pleosporales</taxon>
        <taxon>Massarineae</taxon>
        <taxon>Didymosphaeriaceae</taxon>
        <taxon>Paraconiothyrium</taxon>
    </lineage>
</organism>
<evidence type="ECO:0000256" key="2">
    <source>
        <dbReference type="ARBA" id="ARBA00022692"/>
    </source>
</evidence>
<dbReference type="PANTHER" id="PTHR23507:SF1">
    <property type="entry name" value="FI18259P1-RELATED"/>
    <property type="match status" value="1"/>
</dbReference>